<dbReference type="InterPro" id="IPR050958">
    <property type="entry name" value="Cell_Adh-Cytoskel_Orgn"/>
</dbReference>
<keyword evidence="2" id="KW-1015">Disulfide bond</keyword>
<organism evidence="5 6">
    <name type="scientific">Strongylus vulgaris</name>
    <name type="common">Blood worm</name>
    <dbReference type="NCBI Taxonomy" id="40348"/>
    <lineage>
        <taxon>Eukaryota</taxon>
        <taxon>Metazoa</taxon>
        <taxon>Ecdysozoa</taxon>
        <taxon>Nematoda</taxon>
        <taxon>Chromadorea</taxon>
        <taxon>Rhabditida</taxon>
        <taxon>Rhabditina</taxon>
        <taxon>Rhabditomorpha</taxon>
        <taxon>Strongyloidea</taxon>
        <taxon>Strongylidae</taxon>
        <taxon>Strongylus</taxon>
    </lineage>
</organism>
<dbReference type="AlphaFoldDB" id="A0A3P7JTS0"/>
<dbReference type="PROSITE" id="PS50835">
    <property type="entry name" value="IG_LIKE"/>
    <property type="match status" value="1"/>
</dbReference>
<dbReference type="Gene3D" id="2.60.40.10">
    <property type="entry name" value="Immunoglobulins"/>
    <property type="match status" value="3"/>
</dbReference>
<dbReference type="PANTHER" id="PTHR45080">
    <property type="entry name" value="CONTACTIN 5"/>
    <property type="match status" value="1"/>
</dbReference>
<dbReference type="InterPro" id="IPR013783">
    <property type="entry name" value="Ig-like_fold"/>
</dbReference>
<dbReference type="EMBL" id="UYYB01122487">
    <property type="protein sequence ID" value="VDM83339.1"/>
    <property type="molecule type" value="Genomic_DNA"/>
</dbReference>
<dbReference type="PANTHER" id="PTHR45080:SF8">
    <property type="entry name" value="IG-LIKE DOMAIN-CONTAINING PROTEIN"/>
    <property type="match status" value="1"/>
</dbReference>
<gene>
    <name evidence="5" type="ORF">SVUK_LOCUS18337</name>
</gene>
<dbReference type="GO" id="GO:0007156">
    <property type="term" value="P:homophilic cell adhesion via plasma membrane adhesion molecules"/>
    <property type="evidence" value="ECO:0007669"/>
    <property type="project" value="TreeGrafter"/>
</dbReference>
<evidence type="ECO:0000256" key="1">
    <source>
        <dbReference type="ARBA" id="ARBA00022729"/>
    </source>
</evidence>
<reference evidence="5 6" key="1">
    <citation type="submission" date="2018-11" db="EMBL/GenBank/DDBJ databases">
        <authorList>
            <consortium name="Pathogen Informatics"/>
        </authorList>
    </citation>
    <scope>NUCLEOTIDE SEQUENCE [LARGE SCALE GENOMIC DNA]</scope>
</reference>
<dbReference type="InterPro" id="IPR007110">
    <property type="entry name" value="Ig-like_dom"/>
</dbReference>
<keyword evidence="1" id="KW-0732">Signal</keyword>
<proteinExistence type="predicted"/>
<sequence>MTWRKDGREVLRTNKLYKTYLTGDGESHLLVECAVSKTSGIFTCVAHNIHGDAETETQIIVHRGKTVVQTAEKPTFTQDLKDLGVVTGHPVTLTCKVAELKADCVLRDQQGTYQCVATNEHGQASTQCYLLIGELTDERAGPPRFLRCLGDIWTPLGEEVVFEVEAAGYPAPDLIWYHQDKRVIEGKNAKVGVTVYIYIF</sequence>
<keyword evidence="6" id="KW-1185">Reference proteome</keyword>
<evidence type="ECO:0000313" key="5">
    <source>
        <dbReference type="EMBL" id="VDM83339.1"/>
    </source>
</evidence>
<dbReference type="Proteomes" id="UP000270094">
    <property type="component" value="Unassembled WGS sequence"/>
</dbReference>
<evidence type="ECO:0000256" key="2">
    <source>
        <dbReference type="ARBA" id="ARBA00023157"/>
    </source>
</evidence>
<keyword evidence="3" id="KW-0393">Immunoglobulin domain</keyword>
<evidence type="ECO:0000259" key="4">
    <source>
        <dbReference type="PROSITE" id="PS50835"/>
    </source>
</evidence>
<accession>A0A3P7JTS0</accession>
<dbReference type="OrthoDB" id="2152335at2759"/>
<evidence type="ECO:0000313" key="6">
    <source>
        <dbReference type="Proteomes" id="UP000270094"/>
    </source>
</evidence>
<feature type="domain" description="Ig-like" evidence="4">
    <location>
        <begin position="1"/>
        <end position="60"/>
    </location>
</feature>
<name>A0A3P7JTS0_STRVU</name>
<protein>
    <recommendedName>
        <fullName evidence="4">Ig-like domain-containing protein</fullName>
    </recommendedName>
</protein>
<dbReference type="InterPro" id="IPR036179">
    <property type="entry name" value="Ig-like_dom_sf"/>
</dbReference>
<dbReference type="SUPFAM" id="SSF48726">
    <property type="entry name" value="Immunoglobulin"/>
    <property type="match status" value="3"/>
</dbReference>
<dbReference type="GO" id="GO:0005886">
    <property type="term" value="C:plasma membrane"/>
    <property type="evidence" value="ECO:0007669"/>
    <property type="project" value="TreeGrafter"/>
</dbReference>
<evidence type="ECO:0000256" key="3">
    <source>
        <dbReference type="ARBA" id="ARBA00023319"/>
    </source>
</evidence>